<dbReference type="EC" id="2.7.7.87" evidence="5"/>
<dbReference type="GO" id="GO:0000049">
    <property type="term" value="F:tRNA binding"/>
    <property type="evidence" value="ECO:0007669"/>
    <property type="project" value="TreeGrafter"/>
</dbReference>
<evidence type="ECO:0000313" key="17">
    <source>
        <dbReference type="EMBL" id="KAH0560329.1"/>
    </source>
</evidence>
<dbReference type="NCBIfam" id="TIGR00057">
    <property type="entry name" value="L-threonylcarbamoyladenylate synthase"/>
    <property type="match status" value="1"/>
</dbReference>
<comment type="subcellular location">
    <subcellularLocation>
        <location evidence="2">Cell membrane</location>
        <topology evidence="2">Peripheral membrane protein</topology>
    </subcellularLocation>
    <subcellularLocation>
        <location evidence="3">Cytoplasm</location>
    </subcellularLocation>
    <subcellularLocation>
        <location evidence="1">Mitochondrion</location>
    </subcellularLocation>
</comment>
<sequence length="269" mass="30481">MLFTVIRVQSSKLKYQCIIEARRSIAEVKYLPPIAKTIREVTVMMEHMSPRAKHFFIGGDRSLAVGVKLLREKKVIALPTDTIYGLATLAQDRECVEKLYEIKGRDKNKPFAIAVNSVKDISRWGHVDHIPPDLLLTLLPGQVTIVVKRTDKLNPKLNPGIDTIGVRVADSKFLRSLAKVLNEPLALTSANRSNEPSSLTTEEFSELWPVIDGIFYNIPNKRKLDEKYRVGSTIVDLTVSGRYKIVRPGIVLDRTLRYLHYYGFKPVEP</sequence>
<dbReference type="GO" id="GO:0003725">
    <property type="term" value="F:double-stranded RNA binding"/>
    <property type="evidence" value="ECO:0007669"/>
    <property type="project" value="InterPro"/>
</dbReference>
<evidence type="ECO:0000256" key="11">
    <source>
        <dbReference type="ARBA" id="ARBA00023128"/>
    </source>
</evidence>
<evidence type="ECO:0000256" key="8">
    <source>
        <dbReference type="ARBA" id="ARBA00022490"/>
    </source>
</evidence>
<comment type="subunit">
    <text evidence="15">Interacts with RSC1A1.</text>
</comment>
<dbReference type="SUPFAM" id="SSF55821">
    <property type="entry name" value="YrdC/RibB"/>
    <property type="match status" value="1"/>
</dbReference>
<dbReference type="AlphaFoldDB" id="A0AAV7IX34"/>
<evidence type="ECO:0000256" key="2">
    <source>
        <dbReference type="ARBA" id="ARBA00004202"/>
    </source>
</evidence>
<dbReference type="GO" id="GO:0005739">
    <property type="term" value="C:mitochondrion"/>
    <property type="evidence" value="ECO:0007669"/>
    <property type="project" value="UniProtKB-SubCell"/>
</dbReference>
<evidence type="ECO:0000256" key="4">
    <source>
        <dbReference type="ARBA" id="ARBA00007663"/>
    </source>
</evidence>
<dbReference type="PANTHER" id="PTHR17490">
    <property type="entry name" value="SUA5"/>
    <property type="match status" value="1"/>
</dbReference>
<name>A0AAV7IX34_COTGL</name>
<comment type="caution">
    <text evidence="17">The sequence shown here is derived from an EMBL/GenBank/DDBJ whole genome shotgun (WGS) entry which is preliminary data.</text>
</comment>
<keyword evidence="9" id="KW-0808">Transferase</keyword>
<dbReference type="InterPro" id="IPR017945">
    <property type="entry name" value="DHBP_synth_RibB-like_a/b_dom"/>
</dbReference>
<evidence type="ECO:0000256" key="5">
    <source>
        <dbReference type="ARBA" id="ARBA00012584"/>
    </source>
</evidence>
<gene>
    <name evidence="17" type="ORF">KQX54_003554</name>
</gene>
<keyword evidence="8" id="KW-0963">Cytoplasm</keyword>
<dbReference type="PROSITE" id="PS51163">
    <property type="entry name" value="YRDC"/>
    <property type="match status" value="1"/>
</dbReference>
<dbReference type="GO" id="GO:0061710">
    <property type="term" value="F:L-threonylcarbamoyladenylate synthase"/>
    <property type="evidence" value="ECO:0007669"/>
    <property type="project" value="UniProtKB-EC"/>
</dbReference>
<accession>A0AAV7IX34</accession>
<protein>
    <recommendedName>
        <fullName evidence="6">Threonylcarbamoyl-AMP synthase</fullName>
        <ecNumber evidence="5">2.7.7.87</ecNumber>
    </recommendedName>
</protein>
<dbReference type="InterPro" id="IPR050156">
    <property type="entry name" value="TC-AMP_synthase_SUA5"/>
</dbReference>
<dbReference type="GO" id="GO:0005886">
    <property type="term" value="C:plasma membrane"/>
    <property type="evidence" value="ECO:0007669"/>
    <property type="project" value="UniProtKB-SubCell"/>
</dbReference>
<evidence type="ECO:0000313" key="18">
    <source>
        <dbReference type="Proteomes" id="UP000826195"/>
    </source>
</evidence>
<comment type="catalytic activity">
    <reaction evidence="13">
        <text>L-threonine + hydrogencarbonate + ATP = L-threonylcarbamoyladenylate + diphosphate + H2O</text>
        <dbReference type="Rhea" id="RHEA:36407"/>
        <dbReference type="ChEBI" id="CHEBI:15377"/>
        <dbReference type="ChEBI" id="CHEBI:17544"/>
        <dbReference type="ChEBI" id="CHEBI:30616"/>
        <dbReference type="ChEBI" id="CHEBI:33019"/>
        <dbReference type="ChEBI" id="CHEBI:57926"/>
        <dbReference type="ChEBI" id="CHEBI:73682"/>
        <dbReference type="EC" id="2.7.7.87"/>
    </reaction>
</comment>
<evidence type="ECO:0000256" key="3">
    <source>
        <dbReference type="ARBA" id="ARBA00004496"/>
    </source>
</evidence>
<reference evidence="17 18" key="1">
    <citation type="journal article" date="2021" name="J. Hered.">
        <title>A chromosome-level genome assembly of the parasitoid wasp, Cotesia glomerata (Hymenoptera: Braconidae).</title>
        <authorList>
            <person name="Pinto B.J."/>
            <person name="Weis J.J."/>
            <person name="Gamble T."/>
            <person name="Ode P.J."/>
            <person name="Paul R."/>
            <person name="Zaspel J.M."/>
        </authorList>
    </citation>
    <scope>NUCLEOTIDE SEQUENCE [LARGE SCALE GENOMIC DNA]</scope>
    <source>
        <strain evidence="17">CgM1</strain>
    </source>
</reference>
<evidence type="ECO:0000256" key="10">
    <source>
        <dbReference type="ARBA" id="ARBA00022946"/>
    </source>
</evidence>
<dbReference type="InterPro" id="IPR006070">
    <property type="entry name" value="Sua5-like_dom"/>
</dbReference>
<evidence type="ECO:0000256" key="1">
    <source>
        <dbReference type="ARBA" id="ARBA00004173"/>
    </source>
</evidence>
<evidence type="ECO:0000259" key="16">
    <source>
        <dbReference type="PROSITE" id="PS51163"/>
    </source>
</evidence>
<evidence type="ECO:0000256" key="13">
    <source>
        <dbReference type="ARBA" id="ARBA00048366"/>
    </source>
</evidence>
<dbReference type="GO" id="GO:0006450">
    <property type="term" value="P:regulation of translational fidelity"/>
    <property type="evidence" value="ECO:0007669"/>
    <property type="project" value="TreeGrafter"/>
</dbReference>
<comment type="similarity">
    <text evidence="4">Belongs to the SUA5 family.</text>
</comment>
<keyword evidence="18" id="KW-1185">Reference proteome</keyword>
<dbReference type="Gene3D" id="3.90.870.10">
    <property type="entry name" value="DHBP synthase"/>
    <property type="match status" value="1"/>
</dbReference>
<keyword evidence="12" id="KW-0472">Membrane</keyword>
<dbReference type="FunFam" id="3.90.870.10:FF:000007">
    <property type="entry name" value="YrdC N6-threonylcarbamoyltransferase domain containing"/>
    <property type="match status" value="1"/>
</dbReference>
<dbReference type="Pfam" id="PF01300">
    <property type="entry name" value="Sua5_yciO_yrdC"/>
    <property type="match status" value="1"/>
</dbReference>
<proteinExistence type="inferred from homology"/>
<dbReference type="PANTHER" id="PTHR17490:SF10">
    <property type="entry name" value="THREONYLCARBAMOYL-AMP SYNTHASE"/>
    <property type="match status" value="1"/>
</dbReference>
<comment type="function">
    <text evidence="14">Cytoplasmic and mitochondrial threonylcarbamoyl-AMP synthase required for the formation of a threonylcarbamoyl group on adenosine at position 37 (t(6)A37) in tRNAs that read codons beginning with adenine. Catalyzes the conversion of L-threonine, HCO(3)(-)/CO(2) and ATP to give threonylcarbamoyl-AMP (TC-AMP) as the acyladenylate intermediate, with the release of diphosphate. Participates in t(6)A37 formation in cytoplasmic and mitochondrial tRNAs. May regulate the activity of some transporters.</text>
</comment>
<dbReference type="EMBL" id="JAHXZJ010000374">
    <property type="protein sequence ID" value="KAH0560329.1"/>
    <property type="molecule type" value="Genomic_DNA"/>
</dbReference>
<evidence type="ECO:0000256" key="15">
    <source>
        <dbReference type="ARBA" id="ARBA00063146"/>
    </source>
</evidence>
<evidence type="ECO:0000256" key="7">
    <source>
        <dbReference type="ARBA" id="ARBA00022475"/>
    </source>
</evidence>
<evidence type="ECO:0000256" key="12">
    <source>
        <dbReference type="ARBA" id="ARBA00023136"/>
    </source>
</evidence>
<evidence type="ECO:0000256" key="14">
    <source>
        <dbReference type="ARBA" id="ARBA00058524"/>
    </source>
</evidence>
<keyword evidence="10" id="KW-0809">Transit peptide</keyword>
<dbReference type="Proteomes" id="UP000826195">
    <property type="component" value="Unassembled WGS sequence"/>
</dbReference>
<keyword evidence="7" id="KW-1003">Cell membrane</keyword>
<organism evidence="17 18">
    <name type="scientific">Cotesia glomerata</name>
    <name type="common">Lepidopteran parasitic wasp</name>
    <name type="synonym">Apanteles glomeratus</name>
    <dbReference type="NCBI Taxonomy" id="32391"/>
    <lineage>
        <taxon>Eukaryota</taxon>
        <taxon>Metazoa</taxon>
        <taxon>Ecdysozoa</taxon>
        <taxon>Arthropoda</taxon>
        <taxon>Hexapoda</taxon>
        <taxon>Insecta</taxon>
        <taxon>Pterygota</taxon>
        <taxon>Neoptera</taxon>
        <taxon>Endopterygota</taxon>
        <taxon>Hymenoptera</taxon>
        <taxon>Apocrita</taxon>
        <taxon>Ichneumonoidea</taxon>
        <taxon>Braconidae</taxon>
        <taxon>Microgastrinae</taxon>
        <taxon>Cotesia</taxon>
    </lineage>
</organism>
<keyword evidence="11" id="KW-0496">Mitochondrion</keyword>
<evidence type="ECO:0000256" key="9">
    <source>
        <dbReference type="ARBA" id="ARBA00022679"/>
    </source>
</evidence>
<evidence type="ECO:0000256" key="6">
    <source>
        <dbReference type="ARBA" id="ARBA00015492"/>
    </source>
</evidence>
<feature type="domain" description="YrdC-like" evidence="16">
    <location>
        <begin position="60"/>
        <end position="251"/>
    </location>
</feature>